<organism evidence="2 3">
    <name type="scientific">Ancylobacter novellus (strain ATCC 8093 / DSM 506 / JCM 20403 / CCM 1077 / IAM 12100 / NBRC 12443 / NCIMB 10456)</name>
    <name type="common">Starkeya novella</name>
    <dbReference type="NCBI Taxonomy" id="639283"/>
    <lineage>
        <taxon>Bacteria</taxon>
        <taxon>Pseudomonadati</taxon>
        <taxon>Pseudomonadota</taxon>
        <taxon>Alphaproteobacteria</taxon>
        <taxon>Hyphomicrobiales</taxon>
        <taxon>Xanthobacteraceae</taxon>
        <taxon>Ancylobacter</taxon>
    </lineage>
</organism>
<feature type="transmembrane region" description="Helical" evidence="1">
    <location>
        <begin position="184"/>
        <end position="204"/>
    </location>
</feature>
<keyword evidence="1" id="KW-1133">Transmembrane helix</keyword>
<keyword evidence="3" id="KW-1185">Reference proteome</keyword>
<feature type="transmembrane region" description="Helical" evidence="1">
    <location>
        <begin position="275"/>
        <end position="295"/>
    </location>
</feature>
<feature type="transmembrane region" description="Helical" evidence="1">
    <location>
        <begin position="20"/>
        <end position="48"/>
    </location>
</feature>
<evidence type="ECO:0008006" key="4">
    <source>
        <dbReference type="Google" id="ProtNLM"/>
    </source>
</evidence>
<accession>D7A051</accession>
<name>D7A051_ANCN5</name>
<keyword evidence="1" id="KW-0472">Membrane</keyword>
<feature type="transmembrane region" description="Helical" evidence="1">
    <location>
        <begin position="302"/>
        <end position="321"/>
    </location>
</feature>
<dbReference type="AlphaFoldDB" id="D7A051"/>
<dbReference type="RefSeq" id="WP_013166816.1">
    <property type="nucleotide sequence ID" value="NC_014217.1"/>
</dbReference>
<dbReference type="HOGENOM" id="CLU_353673_0_0_5"/>
<reference evidence="2 3" key="1">
    <citation type="journal article" date="2012" name="Stand. Genomic Sci.">
        <title>Complete genome sequence of the facultatively chemolithoautotrophic and methylotrophic alpha Proteobacterium Starkeya novella type strain (ATCC 8093(T)).</title>
        <authorList>
            <person name="Kappler U."/>
            <person name="Davenport K."/>
            <person name="Beatson S."/>
            <person name="Lucas S."/>
            <person name="Lapidus A."/>
            <person name="Copeland A."/>
            <person name="Berry K.W."/>
            <person name="Glavina Del Rio T."/>
            <person name="Hammon N."/>
            <person name="Dalin E."/>
            <person name="Tice H."/>
            <person name="Pitluck S."/>
            <person name="Richardson P."/>
            <person name="Bruce D."/>
            <person name="Goodwin L.A."/>
            <person name="Han C."/>
            <person name="Tapia R."/>
            <person name="Detter J.C."/>
            <person name="Chang Y.J."/>
            <person name="Jeffries C.D."/>
            <person name="Land M."/>
            <person name="Hauser L."/>
            <person name="Kyrpides N.C."/>
            <person name="Goker M."/>
            <person name="Ivanova N."/>
            <person name="Klenk H.P."/>
            <person name="Woyke T."/>
        </authorList>
    </citation>
    <scope>NUCLEOTIDE SEQUENCE [LARGE SCALE GENOMIC DNA]</scope>
    <source>
        <strain evidence="3">ATCC 8093 / DSM 506 / JCM 20403 / CCM 1077 / IAM 12100 / NBRC 12443 / NCIMB 10456</strain>
    </source>
</reference>
<proteinExistence type="predicted"/>
<feature type="transmembrane region" description="Helical" evidence="1">
    <location>
        <begin position="144"/>
        <end position="164"/>
    </location>
</feature>
<evidence type="ECO:0000313" key="3">
    <source>
        <dbReference type="Proteomes" id="UP000006633"/>
    </source>
</evidence>
<feature type="transmembrane region" description="Helical" evidence="1">
    <location>
        <begin position="76"/>
        <end position="96"/>
    </location>
</feature>
<dbReference type="eggNOG" id="COG1752">
    <property type="taxonomic scope" value="Bacteria"/>
</dbReference>
<dbReference type="Proteomes" id="UP000006633">
    <property type="component" value="Chromosome"/>
</dbReference>
<protein>
    <recommendedName>
        <fullName evidence="4">PNPLA domain-containing protein</fullName>
    </recommendedName>
</protein>
<dbReference type="KEGG" id="sno:Snov_2014"/>
<dbReference type="OrthoDB" id="581211at2"/>
<keyword evidence="1" id="KW-0812">Transmembrane</keyword>
<evidence type="ECO:0000313" key="2">
    <source>
        <dbReference type="EMBL" id="ADH89312.1"/>
    </source>
</evidence>
<gene>
    <name evidence="2" type="ordered locus">Snov_2014</name>
</gene>
<evidence type="ECO:0000256" key="1">
    <source>
        <dbReference type="SAM" id="Phobius"/>
    </source>
</evidence>
<feature type="transmembrane region" description="Helical" evidence="1">
    <location>
        <begin position="249"/>
        <end position="269"/>
    </location>
</feature>
<dbReference type="EMBL" id="CP002026">
    <property type="protein sequence ID" value="ADH89312.1"/>
    <property type="molecule type" value="Genomic_DNA"/>
</dbReference>
<sequence length="895" mass="95092">MAGGGVVTRVASRAGRIWTFILDIALTLWVVRVPLVSIALGFVILGLAPQAADALVDVAIGDQLAEWWEMPPSVRLLILVFLLWAMPVHYSARLLLQTDQRYRATALVRGVGPRPDPPATRCGICGLLRECFTCGPPFGCIETYVPRLLGAATFLAFALAALAAERFLPTLESVGLREDVVVQLRWIAALMLMGAIVFLFYAGLRRRIAALPFFAAADRFIERNLGKVFRRLGMVAGRAANRVQASGRLYLLLVGLAVGVFLIFGPHALAENRLFPRAMALPVILGGWVPALSLVGGWGRRLRAPLITAILLLVAGIYALLGDNHTVRRLADSPAAGQTSLEEAVNLWMLKNGCAGRDVPCPRPIIVAAAGGASRAGFFTASVIGHFLDFELHKPQVSVGRDNDTSYVKAANDDGRMTAALAPRQGPALTGDKVAERFFAISGVSGGSVGALMVAAALRNSPGDSKPPPCHQPAAKLWFGGGVNTWRDCLEVLMSGDFLSATFFGLTFRDQVPLGFDDRAVMLEQSWENWFSEAMTAPDAGAATVAAANANAAAGPAPPRLPGLDGAFLQLQPRADASGSATWIPYLVLNGTSVATGQRIVTSTLKPRYRPPDGCPTGPRLPSGECVLFTHALDFHELLNGNAGTDGFFDRLQVHLFGTPAASDIPASTAALNSARFPVISPPGSIRDTSGQVIDRIVDGGYFENYGADSALELAKAMVAVAPKLRPFVLVISNDPETARIDGKAQNGAIAPNIDDVSWFPDANGPLGAVMQVRSGRGRLAVAELRTWLDTTLGSECGANSAHIQVLPQPGATRTDVAREVSMSWWLSKPVQLHLRQQLENSSSVRVATSCTEAASRDAPTNDCAVAAVWQALGGVCSTPSLRVISSEVAEPDLH</sequence>